<comment type="caution">
    <text evidence="5">The sequence shown here is derived from an EMBL/GenBank/DDBJ whole genome shotgun (WGS) entry which is preliminary data.</text>
</comment>
<reference evidence="5 6" key="1">
    <citation type="journal article" date="2016" name="Front. Microbiol.">
        <title>Comparative Genomics Analysis of Streptomyces Species Reveals Their Adaptation to the Marine Environment and Their Diversity at the Genomic Level.</title>
        <authorList>
            <person name="Tian X."/>
            <person name="Zhang Z."/>
            <person name="Yang T."/>
            <person name="Chen M."/>
            <person name="Li J."/>
            <person name="Chen F."/>
            <person name="Yang J."/>
            <person name="Li W."/>
            <person name="Zhang B."/>
            <person name="Zhang Z."/>
            <person name="Wu J."/>
            <person name="Zhang C."/>
            <person name="Long L."/>
            <person name="Xiao J."/>
        </authorList>
    </citation>
    <scope>NUCLEOTIDE SEQUENCE [LARGE SCALE GENOMIC DNA]</scope>
    <source>
        <strain evidence="5 6">SCSIO 02100</strain>
    </source>
</reference>
<evidence type="ECO:0000256" key="2">
    <source>
        <dbReference type="ARBA" id="ARBA00023002"/>
    </source>
</evidence>
<evidence type="ECO:0000256" key="3">
    <source>
        <dbReference type="ARBA" id="ARBA00038128"/>
    </source>
</evidence>
<dbReference type="InterPro" id="IPR050471">
    <property type="entry name" value="AB_hydrolase"/>
</dbReference>
<dbReference type="PANTHER" id="PTHR43433:SF4">
    <property type="entry name" value="NON-HEME CHLOROPEROXIDASE-RELATED"/>
    <property type="match status" value="1"/>
</dbReference>
<dbReference type="InterPro" id="IPR029058">
    <property type="entry name" value="AB_hydrolase_fold"/>
</dbReference>
<dbReference type="Pfam" id="PF00561">
    <property type="entry name" value="Abhydrolase_1"/>
    <property type="match status" value="1"/>
</dbReference>
<dbReference type="Gene3D" id="3.40.50.1820">
    <property type="entry name" value="alpha/beta hydrolase"/>
    <property type="match status" value="1"/>
</dbReference>
<comment type="similarity">
    <text evidence="3">Belongs to the AB hydrolase superfamily. Bacterial non-heme haloperoxidase / perhydrolase family.</text>
</comment>
<dbReference type="PRINTS" id="PR00111">
    <property type="entry name" value="ABHYDROLASE"/>
</dbReference>
<keyword evidence="1 5" id="KW-0575">Peroxidase</keyword>
<sequence length="278" mass="30300">MGRIKVGTENSTDIELHYEDKGTGQPVVLIHGYPLDGNSWEGQVPALLDAGYRVVTYDRRGFGKSSQPTTGYDYDTFASDLHTIMETLDLRDALLVGFSMGTGEVARYLSAHGSTRVAKAVFLASLEPYLAVTDDNPDGAAPYSFFEDISAQVRKDRYAFFTGFYGDFFNLDDYLGTRVSEEAVRNAWNTAAGAGPIASAAAPLTWPTDFRADIPHIDVPALIVHGTADRTLPIDATGRRFAQALPSARYVEIEGAPHGLLTTHTAEVNEVLLDFLNQ</sequence>
<dbReference type="EMBL" id="LJGU01000145">
    <property type="protein sequence ID" value="OEU96242.1"/>
    <property type="molecule type" value="Genomic_DNA"/>
</dbReference>
<dbReference type="InterPro" id="IPR000073">
    <property type="entry name" value="AB_hydrolase_1"/>
</dbReference>
<dbReference type="PRINTS" id="PR00412">
    <property type="entry name" value="EPOXHYDRLASE"/>
</dbReference>
<evidence type="ECO:0000313" key="5">
    <source>
        <dbReference type="EMBL" id="OEU96242.1"/>
    </source>
</evidence>
<dbReference type="RefSeq" id="WP_070198317.1">
    <property type="nucleotide sequence ID" value="NZ_LJGU01000145.1"/>
</dbReference>
<evidence type="ECO:0000259" key="4">
    <source>
        <dbReference type="Pfam" id="PF00561"/>
    </source>
</evidence>
<evidence type="ECO:0000313" key="6">
    <source>
        <dbReference type="Proteomes" id="UP000176101"/>
    </source>
</evidence>
<keyword evidence="2" id="KW-0560">Oxidoreductase</keyword>
<dbReference type="Proteomes" id="UP000176101">
    <property type="component" value="Unassembled WGS sequence"/>
</dbReference>
<dbReference type="STRING" id="1075402.AN216_21345"/>
<evidence type="ECO:0000256" key="1">
    <source>
        <dbReference type="ARBA" id="ARBA00022559"/>
    </source>
</evidence>
<proteinExistence type="inferred from homology"/>
<dbReference type="SUPFAM" id="SSF53474">
    <property type="entry name" value="alpha/beta-Hydrolases"/>
    <property type="match status" value="1"/>
</dbReference>
<gene>
    <name evidence="5" type="ORF">AN216_21345</name>
</gene>
<dbReference type="FunFam" id="3.40.50.1820:FF:000205">
    <property type="entry name" value="Non-haem bromoperoxidase BPO-A2"/>
    <property type="match status" value="1"/>
</dbReference>
<dbReference type="PATRIC" id="fig|1075402.3.peg.454"/>
<keyword evidence="6" id="KW-1185">Reference proteome</keyword>
<accession>A0A1E7JXA4</accession>
<feature type="domain" description="AB hydrolase-1" evidence="4">
    <location>
        <begin position="26"/>
        <end position="261"/>
    </location>
</feature>
<dbReference type="GO" id="GO:0004601">
    <property type="term" value="F:peroxidase activity"/>
    <property type="evidence" value="ECO:0007669"/>
    <property type="project" value="UniProtKB-KW"/>
</dbReference>
<dbReference type="AlphaFoldDB" id="A0A1E7JXA4"/>
<name>A0A1E7JXA4_9ACTN</name>
<dbReference type="PANTHER" id="PTHR43433">
    <property type="entry name" value="HYDROLASE, ALPHA/BETA FOLD FAMILY PROTEIN"/>
    <property type="match status" value="1"/>
</dbReference>
<protein>
    <submittedName>
        <fullName evidence="5">Bromoperoxidase</fullName>
    </submittedName>
</protein>
<organism evidence="5 6">
    <name type="scientific">Streptomyces oceani</name>
    <dbReference type="NCBI Taxonomy" id="1075402"/>
    <lineage>
        <taxon>Bacteria</taxon>
        <taxon>Bacillati</taxon>
        <taxon>Actinomycetota</taxon>
        <taxon>Actinomycetes</taxon>
        <taxon>Kitasatosporales</taxon>
        <taxon>Streptomycetaceae</taxon>
        <taxon>Streptomyces</taxon>
    </lineage>
</organism>
<dbReference type="InterPro" id="IPR000639">
    <property type="entry name" value="Epox_hydrolase-like"/>
</dbReference>
<dbReference type="OrthoDB" id="9785847at2"/>